<sequence>MFNICANCGEYHPDKVIVSSGPYAVCPNCGFKHKFIQLPLFILSGASGTGKSTISLALADKMKEVVVMDSDILWRRELQQPGTDLREYRETWLRVCKNISQSGKSVVLCGAAIPEHFEECVERRYFSEIYYLALICDDEILTSRLRSRPAWRGFTDEWIKEHISFNRWFKDNAHKTKPPITLLDTSKMTVNQSVEEVVRWINVKYLH</sequence>
<dbReference type="Proteomes" id="UP000718564">
    <property type="component" value="Unassembled WGS sequence"/>
</dbReference>
<dbReference type="Gene3D" id="3.40.50.300">
    <property type="entry name" value="P-loop containing nucleotide triphosphate hydrolases"/>
    <property type="match status" value="1"/>
</dbReference>
<dbReference type="InterPro" id="IPR027417">
    <property type="entry name" value="P-loop_NTPase"/>
</dbReference>
<comment type="caution">
    <text evidence="1">The sequence shown here is derived from an EMBL/GenBank/DDBJ whole genome shotgun (WGS) entry which is preliminary data.</text>
</comment>
<dbReference type="Pfam" id="PF13238">
    <property type="entry name" value="AAA_18"/>
    <property type="match status" value="1"/>
</dbReference>
<evidence type="ECO:0000313" key="1">
    <source>
        <dbReference type="EMBL" id="NMG18936.1"/>
    </source>
</evidence>
<proteinExistence type="predicted"/>
<gene>
    <name evidence="1" type="ORF">DP116_05530</name>
</gene>
<dbReference type="EMBL" id="QMEB01000026">
    <property type="protein sequence ID" value="NMG18936.1"/>
    <property type="molecule type" value="Genomic_DNA"/>
</dbReference>
<dbReference type="SUPFAM" id="SSF52540">
    <property type="entry name" value="P-loop containing nucleoside triphosphate hydrolases"/>
    <property type="match status" value="1"/>
</dbReference>
<keyword evidence="2" id="KW-1185">Reference proteome</keyword>
<dbReference type="RefSeq" id="WP_169154218.1">
    <property type="nucleotide sequence ID" value="NZ_CAWPJE010000385.1"/>
</dbReference>
<name>A0ABX1P3M4_9CYAN</name>
<evidence type="ECO:0000313" key="2">
    <source>
        <dbReference type="Proteomes" id="UP000718564"/>
    </source>
</evidence>
<accession>A0ABX1P3M4</accession>
<organism evidence="1 2">
    <name type="scientific">Brasilonema bromeliae SPC951</name>
    <dbReference type="NCBI Taxonomy" id="385972"/>
    <lineage>
        <taxon>Bacteria</taxon>
        <taxon>Bacillati</taxon>
        <taxon>Cyanobacteriota</taxon>
        <taxon>Cyanophyceae</taxon>
        <taxon>Nostocales</taxon>
        <taxon>Scytonemataceae</taxon>
        <taxon>Brasilonema</taxon>
        <taxon>Bromeliae group (in: Brasilonema)</taxon>
    </lineage>
</organism>
<protein>
    <submittedName>
        <fullName evidence="1">Uncharacterized protein</fullName>
    </submittedName>
</protein>
<reference evidence="1 2" key="1">
    <citation type="submission" date="2018-06" db="EMBL/GenBank/DDBJ databases">
        <title>Comparative genomics of Brasilonema spp. strains.</title>
        <authorList>
            <person name="Alvarenga D.O."/>
            <person name="Fiore M.F."/>
            <person name="Varani A.M."/>
        </authorList>
    </citation>
    <scope>NUCLEOTIDE SEQUENCE [LARGE SCALE GENOMIC DNA]</scope>
    <source>
        <strain evidence="1 2">SPC951</strain>
    </source>
</reference>